<dbReference type="Pfam" id="PF00168">
    <property type="entry name" value="C2"/>
    <property type="match status" value="1"/>
</dbReference>
<feature type="region of interest" description="Disordered" evidence="1">
    <location>
        <begin position="43"/>
        <end position="63"/>
    </location>
</feature>
<feature type="compositionally biased region" description="Low complexity" evidence="1">
    <location>
        <begin position="165"/>
        <end position="174"/>
    </location>
</feature>
<evidence type="ECO:0000259" key="2">
    <source>
        <dbReference type="PROSITE" id="PS50004"/>
    </source>
</evidence>
<organism evidence="3 4">
    <name type="scientific">Rhamnella rubrinervis</name>
    <dbReference type="NCBI Taxonomy" id="2594499"/>
    <lineage>
        <taxon>Eukaryota</taxon>
        <taxon>Viridiplantae</taxon>
        <taxon>Streptophyta</taxon>
        <taxon>Embryophyta</taxon>
        <taxon>Tracheophyta</taxon>
        <taxon>Spermatophyta</taxon>
        <taxon>Magnoliopsida</taxon>
        <taxon>eudicotyledons</taxon>
        <taxon>Gunneridae</taxon>
        <taxon>Pentapetalae</taxon>
        <taxon>rosids</taxon>
        <taxon>fabids</taxon>
        <taxon>Rosales</taxon>
        <taxon>Rhamnaceae</taxon>
        <taxon>rhamnoid group</taxon>
        <taxon>Rhamneae</taxon>
        <taxon>Rhamnella</taxon>
    </lineage>
</organism>
<evidence type="ECO:0000256" key="1">
    <source>
        <dbReference type="SAM" id="MobiDB-lite"/>
    </source>
</evidence>
<sequence>MEMESSYLQVKLISCKDLKAFNFFQKLSVYAVVSIASDDPSKKVQEKQVQSQRTPCDSEGDGNPEWNHELRFDLKGCDEYDGNDHLFLQFNLRHQGMAFGFGDKTIGEVRIPLKDMMEEACYGVVRFVSYQVRNTDGKPNGVLNLSYKYLNGKPIKSTDPAGCGSSSSTTTTSTIHGDGAGGNKIQYPSVQLEPVALPIPLVKLQTNQSQNGEYNYWPRPPLGLDCWSSHPPYPMMFPSQSYYHAHTPPPRTAAPFVHLSPSRPLHQPYLMAAEESHGYDYAANGRRASMPMAIDGELGHASFWNDT</sequence>
<dbReference type="CDD" id="cd04051">
    <property type="entry name" value="C2_SRC2_like"/>
    <property type="match status" value="1"/>
</dbReference>
<dbReference type="SUPFAM" id="SSF49562">
    <property type="entry name" value="C2 domain (Calcium/lipid-binding domain, CaLB)"/>
    <property type="match status" value="1"/>
</dbReference>
<proteinExistence type="predicted"/>
<dbReference type="Gene3D" id="2.60.40.150">
    <property type="entry name" value="C2 domain"/>
    <property type="match status" value="1"/>
</dbReference>
<protein>
    <recommendedName>
        <fullName evidence="2">C2 domain-containing protein</fullName>
    </recommendedName>
</protein>
<dbReference type="AlphaFoldDB" id="A0A8K0DUA6"/>
<dbReference type="PANTHER" id="PTHR32246">
    <property type="entry name" value="INGRESSION PROTEIN FIC1"/>
    <property type="match status" value="1"/>
</dbReference>
<dbReference type="InterPro" id="IPR035892">
    <property type="entry name" value="C2_domain_sf"/>
</dbReference>
<dbReference type="PANTHER" id="PTHR32246:SF169">
    <property type="entry name" value="PROTEIN SRC2-LIKE"/>
    <property type="match status" value="1"/>
</dbReference>
<name>A0A8K0DUA6_9ROSA</name>
<reference evidence="3" key="1">
    <citation type="submission" date="2020-03" db="EMBL/GenBank/DDBJ databases">
        <title>A high-quality chromosome-level genome assembly of a woody plant with both climbing and erect habits, Rhamnella rubrinervis.</title>
        <authorList>
            <person name="Lu Z."/>
            <person name="Yang Y."/>
            <person name="Zhu X."/>
            <person name="Sun Y."/>
        </authorList>
    </citation>
    <scope>NUCLEOTIDE SEQUENCE</scope>
    <source>
        <strain evidence="3">BYM</strain>
        <tissue evidence="3">Leaf</tissue>
    </source>
</reference>
<dbReference type="EMBL" id="VOIH02000010">
    <property type="protein sequence ID" value="KAF3435338.1"/>
    <property type="molecule type" value="Genomic_DNA"/>
</dbReference>
<dbReference type="InterPro" id="IPR000008">
    <property type="entry name" value="C2_dom"/>
</dbReference>
<comment type="caution">
    <text evidence="3">The sequence shown here is derived from an EMBL/GenBank/DDBJ whole genome shotgun (WGS) entry which is preliminary data.</text>
</comment>
<dbReference type="InterPro" id="IPR044750">
    <property type="entry name" value="C2_SRC2/BAP"/>
</dbReference>
<evidence type="ECO:0000313" key="3">
    <source>
        <dbReference type="EMBL" id="KAF3435338.1"/>
    </source>
</evidence>
<feature type="region of interest" description="Disordered" evidence="1">
    <location>
        <begin position="158"/>
        <end position="182"/>
    </location>
</feature>
<dbReference type="Proteomes" id="UP000796880">
    <property type="component" value="Unassembled WGS sequence"/>
</dbReference>
<feature type="domain" description="C2" evidence="2">
    <location>
        <begin position="1"/>
        <end position="129"/>
    </location>
</feature>
<dbReference type="GO" id="GO:0006952">
    <property type="term" value="P:defense response"/>
    <property type="evidence" value="ECO:0007669"/>
    <property type="project" value="InterPro"/>
</dbReference>
<dbReference type="PROSITE" id="PS50004">
    <property type="entry name" value="C2"/>
    <property type="match status" value="1"/>
</dbReference>
<evidence type="ECO:0000313" key="4">
    <source>
        <dbReference type="Proteomes" id="UP000796880"/>
    </source>
</evidence>
<keyword evidence="4" id="KW-1185">Reference proteome</keyword>
<dbReference type="SMART" id="SM00239">
    <property type="entry name" value="C2"/>
    <property type="match status" value="1"/>
</dbReference>
<gene>
    <name evidence="3" type="ORF">FNV43_RR22425</name>
</gene>
<accession>A0A8K0DUA6</accession>
<dbReference type="OrthoDB" id="1068731at2759"/>